<feature type="signal peptide" evidence="1">
    <location>
        <begin position="1"/>
        <end position="15"/>
    </location>
</feature>
<reference evidence="2" key="2">
    <citation type="journal article" date="2022" name="Microbiol. Resour. Announc.">
        <title>Whole-Genome Sequence of Entomortierella parvispora E1425, a Mucoromycotan Fungus Associated with Burkholderiaceae-Related Endosymbiotic Bacteria.</title>
        <authorList>
            <person name="Herlambang A."/>
            <person name="Guo Y."/>
            <person name="Takashima Y."/>
            <person name="Narisawa K."/>
            <person name="Ohta H."/>
            <person name="Nishizawa T."/>
        </authorList>
    </citation>
    <scope>NUCLEOTIDE SEQUENCE</scope>
    <source>
        <strain evidence="2">E1425</strain>
    </source>
</reference>
<name>A0A9P3LYT6_9FUNG</name>
<keyword evidence="1" id="KW-0732">Signal</keyword>
<proteinExistence type="predicted"/>
<sequence>MKFSIVAAISAITLAVTSDAALMKLYNLQDIKGSCDSFPISKYDWCYTISQFYLPRSASFLNQDPNSGLISVTFFETGNCGGKYTRISGNFGTNVFQQWPQLGTLSGIAGSVMVTKGGKTGQGTINQYHGAEIAQLGSC</sequence>
<dbReference type="OrthoDB" id="2414494at2759"/>
<accession>A0A9P3LYT6</accession>
<evidence type="ECO:0000313" key="3">
    <source>
        <dbReference type="Proteomes" id="UP000827284"/>
    </source>
</evidence>
<dbReference type="Proteomes" id="UP000827284">
    <property type="component" value="Unassembled WGS sequence"/>
</dbReference>
<evidence type="ECO:0008006" key="4">
    <source>
        <dbReference type="Google" id="ProtNLM"/>
    </source>
</evidence>
<evidence type="ECO:0000256" key="1">
    <source>
        <dbReference type="SAM" id="SignalP"/>
    </source>
</evidence>
<comment type="caution">
    <text evidence="2">The sequence shown here is derived from an EMBL/GenBank/DDBJ whole genome shotgun (WGS) entry which is preliminary data.</text>
</comment>
<gene>
    <name evidence="2" type="ORF">EMPS_07563</name>
</gene>
<keyword evidence="3" id="KW-1185">Reference proteome</keyword>
<protein>
    <recommendedName>
        <fullName evidence="4">Ecp2 effector protein domain-containing protein</fullName>
    </recommendedName>
</protein>
<dbReference type="AlphaFoldDB" id="A0A9P3LYT6"/>
<organism evidence="2 3">
    <name type="scientific">Entomortierella parvispora</name>
    <dbReference type="NCBI Taxonomy" id="205924"/>
    <lineage>
        <taxon>Eukaryota</taxon>
        <taxon>Fungi</taxon>
        <taxon>Fungi incertae sedis</taxon>
        <taxon>Mucoromycota</taxon>
        <taxon>Mortierellomycotina</taxon>
        <taxon>Mortierellomycetes</taxon>
        <taxon>Mortierellales</taxon>
        <taxon>Mortierellaceae</taxon>
        <taxon>Entomortierella</taxon>
    </lineage>
</organism>
<dbReference type="EMBL" id="BQFW01000010">
    <property type="protein sequence ID" value="GJJ75205.1"/>
    <property type="molecule type" value="Genomic_DNA"/>
</dbReference>
<feature type="chain" id="PRO_5040150535" description="Ecp2 effector protein domain-containing protein" evidence="1">
    <location>
        <begin position="16"/>
        <end position="139"/>
    </location>
</feature>
<evidence type="ECO:0000313" key="2">
    <source>
        <dbReference type="EMBL" id="GJJ75205.1"/>
    </source>
</evidence>
<reference evidence="2" key="1">
    <citation type="submission" date="2021-11" db="EMBL/GenBank/DDBJ databases">
        <authorList>
            <person name="Herlambang A."/>
            <person name="Guo Y."/>
            <person name="Takashima Y."/>
            <person name="Nishizawa T."/>
        </authorList>
    </citation>
    <scope>NUCLEOTIDE SEQUENCE</scope>
    <source>
        <strain evidence="2">E1425</strain>
    </source>
</reference>